<feature type="compositionally biased region" description="Low complexity" evidence="2">
    <location>
        <begin position="399"/>
        <end position="415"/>
    </location>
</feature>
<reference evidence="3" key="1">
    <citation type="journal article" date="2020" name="Microb. Genom.">
        <title>Genetic diversity of clinical and environmental Mucorales isolates obtained from an investigation of mucormycosis cases among solid organ transplant recipients.</title>
        <authorList>
            <person name="Nguyen M.H."/>
            <person name="Kaul D."/>
            <person name="Muto C."/>
            <person name="Cheng S.J."/>
            <person name="Richter R.A."/>
            <person name="Bruno V.M."/>
            <person name="Liu G."/>
            <person name="Beyhan S."/>
            <person name="Sundermann A.J."/>
            <person name="Mounaud S."/>
            <person name="Pasculle A.W."/>
            <person name="Nierman W.C."/>
            <person name="Driscoll E."/>
            <person name="Cumbie R."/>
            <person name="Clancy C.J."/>
            <person name="Dupont C.L."/>
        </authorList>
    </citation>
    <scope>NUCLEOTIDE SEQUENCE</scope>
    <source>
        <strain evidence="3">GL11</strain>
    </source>
</reference>
<evidence type="ECO:0000256" key="2">
    <source>
        <dbReference type="SAM" id="MobiDB-lite"/>
    </source>
</evidence>
<evidence type="ECO:0000313" key="4">
    <source>
        <dbReference type="Proteomes" id="UP000716291"/>
    </source>
</evidence>
<evidence type="ECO:0000256" key="1">
    <source>
        <dbReference type="SAM" id="Coils"/>
    </source>
</evidence>
<proteinExistence type="predicted"/>
<gene>
    <name evidence="3" type="ORF">G6F64_009188</name>
</gene>
<comment type="caution">
    <text evidence="3">The sequence shown here is derived from an EMBL/GenBank/DDBJ whole genome shotgun (WGS) entry which is preliminary data.</text>
</comment>
<organism evidence="3 4">
    <name type="scientific">Rhizopus oryzae</name>
    <name type="common">Mucormycosis agent</name>
    <name type="synonym">Rhizopus arrhizus var. delemar</name>
    <dbReference type="NCBI Taxonomy" id="64495"/>
    <lineage>
        <taxon>Eukaryota</taxon>
        <taxon>Fungi</taxon>
        <taxon>Fungi incertae sedis</taxon>
        <taxon>Mucoromycota</taxon>
        <taxon>Mucoromycotina</taxon>
        <taxon>Mucoromycetes</taxon>
        <taxon>Mucorales</taxon>
        <taxon>Mucorineae</taxon>
        <taxon>Rhizopodaceae</taxon>
        <taxon>Rhizopus</taxon>
    </lineage>
</organism>
<keyword evidence="1" id="KW-0175">Coiled coil</keyword>
<dbReference type="Proteomes" id="UP000716291">
    <property type="component" value="Unassembled WGS sequence"/>
</dbReference>
<dbReference type="AlphaFoldDB" id="A0A9P6X3G2"/>
<accession>A0A9P6X3G2</accession>
<sequence>MPIDSNSLQGSANHPLSTEEVDSLLSTFNKERKRLICPNCNQQGHFRRHGSTKSDPPHLLFRCVSCGKCFQAASMKHIIHDSCQEQSQLQVPTDMEQTRTFQENNNTHTPTTHSSQNDSQTLLDTIQRLTRELQQAREEINSLRSQTAKLQQQLLQQTQTADPFPSLNQQPARRNPETMTQISNIESAPWHEPAKLQRIKDNLFASRNQRRIQRQEAAARFLQPPSDNQGFQYIYVPTKARVPIGQVRSRLRKLDINNNRILDIHYPDRNILALLVHNDYAPELRQQLQRFKVTIKDDFDPCSPQNLRDPKYANLPVEERTNRAFMHHCDRMERALQFIRVPVKYAVARHFFSKGWISQKKLLDIIPTRHPRHQELVDDLFYSEDDQMSTINEHDDNHSSSNNANSSQHSIDFDI</sequence>
<feature type="coiled-coil region" evidence="1">
    <location>
        <begin position="119"/>
        <end position="160"/>
    </location>
</feature>
<dbReference type="EMBL" id="JAANQT010001630">
    <property type="protein sequence ID" value="KAG1304461.1"/>
    <property type="molecule type" value="Genomic_DNA"/>
</dbReference>
<evidence type="ECO:0000313" key="3">
    <source>
        <dbReference type="EMBL" id="KAG1304461.1"/>
    </source>
</evidence>
<feature type="region of interest" description="Disordered" evidence="2">
    <location>
        <begin position="390"/>
        <end position="415"/>
    </location>
</feature>
<protein>
    <submittedName>
        <fullName evidence="3">Uncharacterized protein</fullName>
    </submittedName>
</protein>
<name>A0A9P6X3G2_RHIOR</name>
<keyword evidence="4" id="KW-1185">Reference proteome</keyword>